<comment type="caution">
    <text evidence="2">The sequence shown here is derived from an EMBL/GenBank/DDBJ whole genome shotgun (WGS) entry which is preliminary data.</text>
</comment>
<dbReference type="EMBL" id="WDOP01000004">
    <property type="protein sequence ID" value="KAB7486523.1"/>
    <property type="molecule type" value="Genomic_DNA"/>
</dbReference>
<dbReference type="RefSeq" id="WP_013363129.1">
    <property type="nucleotide sequence ID" value="NZ_JAQKIX010000003.1"/>
</dbReference>
<dbReference type="Proteomes" id="UP000451386">
    <property type="component" value="Unassembled WGS sequence"/>
</dbReference>
<dbReference type="AlphaFoldDB" id="A0A7J5TNB7"/>
<feature type="transmembrane region" description="Helical" evidence="1">
    <location>
        <begin position="69"/>
        <end position="97"/>
    </location>
</feature>
<evidence type="ECO:0000313" key="3">
    <source>
        <dbReference type="Proteomes" id="UP000451386"/>
    </source>
</evidence>
<evidence type="ECO:0000313" key="2">
    <source>
        <dbReference type="EMBL" id="KAB7486523.1"/>
    </source>
</evidence>
<sequence>MGQSMEHLLGMIADIASSVWQFALNLPGALQIVFTLVALIVAGVCRMVAMRLSHPAFTETDGSAVGKKIIQVIAYILMVVCLLACLLGLAAVFAPLIGLA</sequence>
<feature type="transmembrane region" description="Helical" evidence="1">
    <location>
        <begin position="29"/>
        <end position="49"/>
    </location>
</feature>
<protein>
    <submittedName>
        <fullName evidence="2">Uncharacterized protein</fullName>
    </submittedName>
</protein>
<keyword evidence="1" id="KW-0472">Membrane</keyword>
<keyword evidence="1" id="KW-1133">Transmembrane helix</keyword>
<organism evidence="2 3">
    <name type="scientific">Bifidobacterium bifidum</name>
    <dbReference type="NCBI Taxonomy" id="1681"/>
    <lineage>
        <taxon>Bacteria</taxon>
        <taxon>Bacillati</taxon>
        <taxon>Actinomycetota</taxon>
        <taxon>Actinomycetes</taxon>
        <taxon>Bifidobacteriales</taxon>
        <taxon>Bifidobacteriaceae</taxon>
        <taxon>Bifidobacterium</taxon>
    </lineage>
</organism>
<accession>A0A7J5TNB7</accession>
<reference evidence="2 3" key="1">
    <citation type="journal article" date="2019" name="Nat. Med.">
        <title>A library of human gut bacterial isolates paired with longitudinal multiomics data enables mechanistic microbiome research.</title>
        <authorList>
            <person name="Poyet M."/>
            <person name="Groussin M."/>
            <person name="Gibbons S.M."/>
            <person name="Avila-Pacheco J."/>
            <person name="Jiang X."/>
            <person name="Kearney S.M."/>
            <person name="Perrotta A.R."/>
            <person name="Berdy B."/>
            <person name="Zhao S."/>
            <person name="Lieberman T.D."/>
            <person name="Swanson P.K."/>
            <person name="Smith M."/>
            <person name="Roesemann S."/>
            <person name="Alexander J.E."/>
            <person name="Rich S.A."/>
            <person name="Livny J."/>
            <person name="Vlamakis H."/>
            <person name="Clish C."/>
            <person name="Bullock K."/>
            <person name="Deik A."/>
            <person name="Scott J."/>
            <person name="Pierce K.A."/>
            <person name="Xavier R.J."/>
            <person name="Alm E.J."/>
        </authorList>
    </citation>
    <scope>NUCLEOTIDE SEQUENCE [LARGE SCALE GENOMIC DNA]</scope>
    <source>
        <strain evidence="2 3">BIOML-A13</strain>
    </source>
</reference>
<gene>
    <name evidence="2" type="ORF">GBA83_05765</name>
</gene>
<name>A0A7J5TNB7_BIFBI</name>
<evidence type="ECO:0000256" key="1">
    <source>
        <dbReference type="SAM" id="Phobius"/>
    </source>
</evidence>
<keyword evidence="1" id="KW-0812">Transmembrane</keyword>
<proteinExistence type="predicted"/>